<reference evidence="5 6" key="1">
    <citation type="submission" date="2021-03" db="EMBL/GenBank/DDBJ databases">
        <title>Sequencing the genomes of 1000 actinobacteria strains.</title>
        <authorList>
            <person name="Klenk H.-P."/>
        </authorList>
    </citation>
    <scope>NUCLEOTIDE SEQUENCE [LARGE SCALE GENOMIC DNA]</scope>
    <source>
        <strain evidence="5 6">DSM 44580</strain>
    </source>
</reference>
<proteinExistence type="predicted"/>
<evidence type="ECO:0000313" key="5">
    <source>
        <dbReference type="EMBL" id="MBP2478348.1"/>
    </source>
</evidence>
<dbReference type="SMART" id="SM00320">
    <property type="entry name" value="WD40"/>
    <property type="match status" value="11"/>
</dbReference>
<feature type="domain" description="HTH cro/C1-type" evidence="4">
    <location>
        <begin position="12"/>
        <end position="65"/>
    </location>
</feature>
<dbReference type="InterPro" id="IPR010982">
    <property type="entry name" value="Lambda_DNA-bd_dom_sf"/>
</dbReference>
<accession>A0ABS5AP45</accession>
<dbReference type="Pfam" id="PF00400">
    <property type="entry name" value="WD40"/>
    <property type="match status" value="6"/>
</dbReference>
<feature type="repeat" description="WD" evidence="3">
    <location>
        <begin position="896"/>
        <end position="929"/>
    </location>
</feature>
<dbReference type="CDD" id="cd00200">
    <property type="entry name" value="WD40"/>
    <property type="match status" value="2"/>
</dbReference>
<dbReference type="PROSITE" id="PS00678">
    <property type="entry name" value="WD_REPEATS_1"/>
    <property type="match status" value="1"/>
</dbReference>
<comment type="caution">
    <text evidence="5">The sequence shown here is derived from an EMBL/GenBank/DDBJ whole genome shotgun (WGS) entry which is preliminary data.</text>
</comment>
<dbReference type="InterPro" id="IPR015943">
    <property type="entry name" value="WD40/YVTN_repeat-like_dom_sf"/>
</dbReference>
<feature type="repeat" description="WD" evidence="3">
    <location>
        <begin position="854"/>
        <end position="895"/>
    </location>
</feature>
<evidence type="ECO:0000256" key="2">
    <source>
        <dbReference type="ARBA" id="ARBA00022737"/>
    </source>
</evidence>
<dbReference type="PRINTS" id="PR00320">
    <property type="entry name" value="GPROTEINBRPT"/>
</dbReference>
<sequence length="1181" mass="125265">MLEEATGFAERLRGIRAERGLSLAALAGLAHYSKGYLSNVENGRKPPTPELARRLDEALGTGGALGVLVAGAEEPVCPYPGLAAFGPAQARWFFGRARATAELLGRLADSRALGLPLVVFGASGAGKSSLLRAGLVPALARGALPGAGAVRVCTPATHVPADLVPGGVLVVDQFEEVFTTGTVDPAFPRAVCAAARAGTLVVLGVRADFYGQCVARPELLEAVRRNQFTLGAMSRAEVVEAITGPAGAAGLAVEPGLVELLLRDLGFTADELAGYEPGALPLLSYALLGTWQQRADDRLTVAGYRLTGGIHGAVAAAAERAYAQLGEHARASARRVMLRLVRLGERGEPTRRRVRREELVCGDEAAAPAAIEALTGVRLLVLDQDTVEIAHEALPGAWPRLRDWLAEDRAGLVVHRQLAEATDTWEALAHDPGALYRGARLARAVDWAQDGRSVLTGRERRFLTASQELAAAERTAELRQARRHRRLLALLAVLLLLVTGVAGVLVHTRGTVTAQRDSALARQAVTRAQALRLEVPALSAQLALAAYRLSPEPQTRDAVLGVFAQPYWATFSTHTKDLVSLAYAPDRPVLATASWDRSVRLWDVREPTRPTELAVLALTAPGTSVAFGPGDLLATTDSTGTRLHRVRDPRAPERLAELPGAANWAAFSPDGATLAVGGADGRTHLHVLADPRAPRETAVLPGHPEGVTSVVFSPAGDRLVTTGDTTARLWRLGAEPVLLGTFTGHTASVRHAAFSPDGATLATASWDHTVRLWRTETTRPVEVLDEHDAIVWSVAFDKQGRLATAGGRTVLWELGERPRKLLTLPGGTYTVAFGPDGRSLATAEGVRDLADLPFTGHDDVVTSVAHRPDGAVLASGGWDRTVRLWGLRPPRPLSVLTGPAGFVRQVAFSADGTLLAAASEDGAVWLWSVADPEHPEPLPPLRPGIGELAALSLHPDGRTIAMAGHRAVVVHSLTERRELARVPGPGPMWTAAFTATGLLLTGGEHDPLRLWDLAGPDAPRVAGALSTRDTAGWLSPDRRLLASSAGTEPGVRVTDLADPHHPRPVTALPAPPSVLYAAAFSPDNRRLALGTGVNQVLLWDLSDPAAPREEARLPGHTGEVPTVAFAPDGQTLASGSNDNSVRRWDPDLARVTGRVCRLAHPRITREQWAREIPAVPYTPPC</sequence>
<gene>
    <name evidence="5" type="ORF">JOF53_007220</name>
</gene>
<dbReference type="Proteomes" id="UP001519363">
    <property type="component" value="Unassembled WGS sequence"/>
</dbReference>
<name>A0ABS5AP45_9PSEU</name>
<evidence type="ECO:0000313" key="6">
    <source>
        <dbReference type="Proteomes" id="UP001519363"/>
    </source>
</evidence>
<organism evidence="5 6">
    <name type="scientific">Crossiella equi</name>
    <dbReference type="NCBI Taxonomy" id="130796"/>
    <lineage>
        <taxon>Bacteria</taxon>
        <taxon>Bacillati</taxon>
        <taxon>Actinomycetota</taxon>
        <taxon>Actinomycetes</taxon>
        <taxon>Pseudonocardiales</taxon>
        <taxon>Pseudonocardiaceae</taxon>
        <taxon>Crossiella</taxon>
    </lineage>
</organism>
<evidence type="ECO:0000256" key="3">
    <source>
        <dbReference type="PROSITE-ProRule" id="PRU00221"/>
    </source>
</evidence>
<dbReference type="PROSITE" id="PS50294">
    <property type="entry name" value="WD_REPEATS_REGION"/>
    <property type="match status" value="5"/>
</dbReference>
<dbReference type="Gene3D" id="1.10.260.40">
    <property type="entry name" value="lambda repressor-like DNA-binding domains"/>
    <property type="match status" value="1"/>
</dbReference>
<dbReference type="RefSeq" id="WP_158103384.1">
    <property type="nucleotide sequence ID" value="NZ_JAGIOO010000001.1"/>
</dbReference>
<keyword evidence="1 3" id="KW-0853">WD repeat</keyword>
<keyword evidence="2" id="KW-0677">Repeat</keyword>
<keyword evidence="6" id="KW-1185">Reference proteome</keyword>
<dbReference type="SUPFAM" id="SSF47413">
    <property type="entry name" value="lambda repressor-like DNA-binding domains"/>
    <property type="match status" value="1"/>
</dbReference>
<dbReference type="PROSITE" id="PS50943">
    <property type="entry name" value="HTH_CROC1"/>
    <property type="match status" value="1"/>
</dbReference>
<dbReference type="PANTHER" id="PTHR19879:SF9">
    <property type="entry name" value="TRANSCRIPTION INITIATION FACTOR TFIID SUBUNIT 5"/>
    <property type="match status" value="1"/>
</dbReference>
<dbReference type="PROSITE" id="PS50082">
    <property type="entry name" value="WD_REPEATS_2"/>
    <property type="match status" value="5"/>
</dbReference>
<feature type="repeat" description="WD" evidence="3">
    <location>
        <begin position="571"/>
        <end position="612"/>
    </location>
</feature>
<protein>
    <submittedName>
        <fullName evidence="5">WD40 repeat protein/transcriptional regulator with XRE-family HTH domain</fullName>
    </submittedName>
</protein>
<evidence type="ECO:0000259" key="4">
    <source>
        <dbReference type="PROSITE" id="PS50943"/>
    </source>
</evidence>
<dbReference type="Pfam" id="PF20703">
    <property type="entry name" value="nSTAND1"/>
    <property type="match status" value="2"/>
</dbReference>
<dbReference type="PANTHER" id="PTHR19879">
    <property type="entry name" value="TRANSCRIPTION INITIATION FACTOR TFIID"/>
    <property type="match status" value="1"/>
</dbReference>
<feature type="repeat" description="WD" evidence="3">
    <location>
        <begin position="1113"/>
        <end position="1145"/>
    </location>
</feature>
<dbReference type="InterPro" id="IPR001387">
    <property type="entry name" value="Cro/C1-type_HTH"/>
</dbReference>
<dbReference type="Gene3D" id="2.130.10.10">
    <property type="entry name" value="YVTN repeat-like/Quinoprotein amine dehydrogenase"/>
    <property type="match status" value="4"/>
</dbReference>
<dbReference type="InterPro" id="IPR019775">
    <property type="entry name" value="WD40_repeat_CS"/>
</dbReference>
<dbReference type="InterPro" id="IPR049052">
    <property type="entry name" value="nSTAND1"/>
</dbReference>
<dbReference type="CDD" id="cd00093">
    <property type="entry name" value="HTH_XRE"/>
    <property type="match status" value="1"/>
</dbReference>
<dbReference type="InterPro" id="IPR036322">
    <property type="entry name" value="WD40_repeat_dom_sf"/>
</dbReference>
<dbReference type="SMART" id="SM00530">
    <property type="entry name" value="HTH_XRE"/>
    <property type="match status" value="1"/>
</dbReference>
<feature type="repeat" description="WD" evidence="3">
    <location>
        <begin position="742"/>
        <end position="783"/>
    </location>
</feature>
<dbReference type="SUPFAM" id="SSF69322">
    <property type="entry name" value="Tricorn protease domain 2"/>
    <property type="match status" value="1"/>
</dbReference>
<dbReference type="EMBL" id="JAGIOO010000001">
    <property type="protein sequence ID" value="MBP2478348.1"/>
    <property type="molecule type" value="Genomic_DNA"/>
</dbReference>
<dbReference type="InterPro" id="IPR020472">
    <property type="entry name" value="WD40_PAC1"/>
</dbReference>
<dbReference type="InterPro" id="IPR001680">
    <property type="entry name" value="WD40_rpt"/>
</dbReference>
<evidence type="ECO:0000256" key="1">
    <source>
        <dbReference type="ARBA" id="ARBA00022574"/>
    </source>
</evidence>
<dbReference type="SUPFAM" id="SSF50978">
    <property type="entry name" value="WD40 repeat-like"/>
    <property type="match status" value="2"/>
</dbReference>
<dbReference type="Pfam" id="PF13560">
    <property type="entry name" value="HTH_31"/>
    <property type="match status" value="1"/>
</dbReference>